<dbReference type="RefSeq" id="XP_064854264.1">
    <property type="nucleotide sequence ID" value="XM_064998192.1"/>
</dbReference>
<feature type="region of interest" description="Disordered" evidence="1">
    <location>
        <begin position="1"/>
        <end position="20"/>
    </location>
</feature>
<dbReference type="GeneID" id="90075243"/>
<gene>
    <name evidence="2" type="ORF">DASC09_045930</name>
</gene>
<keyword evidence="3" id="KW-1185">Reference proteome</keyword>
<evidence type="ECO:0000313" key="3">
    <source>
        <dbReference type="Proteomes" id="UP001360560"/>
    </source>
</evidence>
<evidence type="ECO:0000313" key="2">
    <source>
        <dbReference type="EMBL" id="GMM37268.1"/>
    </source>
</evidence>
<comment type="caution">
    <text evidence="2">The sequence shown here is derived from an EMBL/GenBank/DDBJ whole genome shotgun (WGS) entry which is preliminary data.</text>
</comment>
<dbReference type="AlphaFoldDB" id="A0AAV5QR51"/>
<name>A0AAV5QR51_9ASCO</name>
<reference evidence="2 3" key="1">
    <citation type="journal article" date="2023" name="Elife">
        <title>Identification of key yeast species and microbe-microbe interactions impacting larval growth of Drosophila in the wild.</title>
        <authorList>
            <person name="Mure A."/>
            <person name="Sugiura Y."/>
            <person name="Maeda R."/>
            <person name="Honda K."/>
            <person name="Sakurai N."/>
            <person name="Takahashi Y."/>
            <person name="Watada M."/>
            <person name="Katoh T."/>
            <person name="Gotoh A."/>
            <person name="Gotoh Y."/>
            <person name="Taniguchi I."/>
            <person name="Nakamura K."/>
            <person name="Hayashi T."/>
            <person name="Katayama T."/>
            <person name="Uemura T."/>
            <person name="Hattori Y."/>
        </authorList>
    </citation>
    <scope>NUCLEOTIDE SEQUENCE [LARGE SCALE GENOMIC DNA]</scope>
    <source>
        <strain evidence="2 3">SC-9</strain>
    </source>
</reference>
<sequence>MAILSSDSPKTCNIGSGSNKKTNVNVTVSSHCTNLQAHHDEVELEFDFDGWQTDGLEDGDFEMMAGDPHDDGDNDDDDTGINQLLFNHDDHSHDFSMEHDDDELHQHRLSTMSFIKTLKPIIKPSHFSACSFHQVEEHHRITTTTTTTRTRTRSVDYSSISERDYSDMNYESESSQSSICLSLVDGQSTKHVTTTTTKTGINQQHVNSKKVRFNTTTSLIGVSELDTSELPSQKTLHEICRERRLLKAQRNDDDYLLFENDPDFKDLECLTQKLTRINASLTKLRV</sequence>
<proteinExistence type="predicted"/>
<dbReference type="EMBL" id="BTFZ01000011">
    <property type="protein sequence ID" value="GMM37268.1"/>
    <property type="molecule type" value="Genomic_DNA"/>
</dbReference>
<evidence type="ECO:0000256" key="1">
    <source>
        <dbReference type="SAM" id="MobiDB-lite"/>
    </source>
</evidence>
<accession>A0AAV5QR51</accession>
<protein>
    <submittedName>
        <fullName evidence="2">Uncharacterized protein</fullName>
    </submittedName>
</protein>
<dbReference type="Proteomes" id="UP001360560">
    <property type="component" value="Unassembled WGS sequence"/>
</dbReference>
<organism evidence="2 3">
    <name type="scientific">Saccharomycopsis crataegensis</name>
    <dbReference type="NCBI Taxonomy" id="43959"/>
    <lineage>
        <taxon>Eukaryota</taxon>
        <taxon>Fungi</taxon>
        <taxon>Dikarya</taxon>
        <taxon>Ascomycota</taxon>
        <taxon>Saccharomycotina</taxon>
        <taxon>Saccharomycetes</taxon>
        <taxon>Saccharomycopsidaceae</taxon>
        <taxon>Saccharomycopsis</taxon>
    </lineage>
</organism>